<dbReference type="InterPro" id="IPR000253">
    <property type="entry name" value="FHA_dom"/>
</dbReference>
<dbReference type="SUPFAM" id="SSF49879">
    <property type="entry name" value="SMAD/FHA domain"/>
    <property type="match status" value="1"/>
</dbReference>
<accession>A0A6J6FM61</accession>
<proteinExistence type="predicted"/>
<evidence type="ECO:0000313" key="5">
    <source>
        <dbReference type="EMBL" id="CAB4873296.1"/>
    </source>
</evidence>
<dbReference type="EMBL" id="CAEZXH010000039">
    <property type="protein sequence ID" value="CAB4684099.1"/>
    <property type="molecule type" value="Genomic_DNA"/>
</dbReference>
<dbReference type="EMBL" id="CAFBLI010000092">
    <property type="protein sequence ID" value="CAB4873296.1"/>
    <property type="molecule type" value="Genomic_DNA"/>
</dbReference>
<dbReference type="Gene3D" id="2.60.200.20">
    <property type="match status" value="1"/>
</dbReference>
<dbReference type="EMBL" id="CAFBPY010000048">
    <property type="protein sequence ID" value="CAB5036458.1"/>
    <property type="molecule type" value="Genomic_DNA"/>
</dbReference>
<protein>
    <submittedName>
        <fullName evidence="2">Unannotated protein</fullName>
    </submittedName>
</protein>
<evidence type="ECO:0000313" key="6">
    <source>
        <dbReference type="EMBL" id="CAB5036458.1"/>
    </source>
</evidence>
<dbReference type="PROSITE" id="PS50006">
    <property type="entry name" value="FHA_DOMAIN"/>
    <property type="match status" value="1"/>
</dbReference>
<evidence type="ECO:0000259" key="1">
    <source>
        <dbReference type="PROSITE" id="PS50006"/>
    </source>
</evidence>
<dbReference type="InterPro" id="IPR008984">
    <property type="entry name" value="SMAD_FHA_dom_sf"/>
</dbReference>
<name>A0A6J6FM61_9ZZZZ</name>
<dbReference type="EMBL" id="CAEZYJ010000050">
    <property type="protein sequence ID" value="CAB4718316.1"/>
    <property type="molecule type" value="Genomic_DNA"/>
</dbReference>
<evidence type="ECO:0000313" key="2">
    <source>
        <dbReference type="EMBL" id="CAB4589697.1"/>
    </source>
</evidence>
<evidence type="ECO:0000313" key="3">
    <source>
        <dbReference type="EMBL" id="CAB4684099.1"/>
    </source>
</evidence>
<evidence type="ECO:0000313" key="4">
    <source>
        <dbReference type="EMBL" id="CAB4718316.1"/>
    </source>
</evidence>
<feature type="domain" description="FHA" evidence="1">
    <location>
        <begin position="60"/>
        <end position="109"/>
    </location>
</feature>
<dbReference type="Pfam" id="PF00498">
    <property type="entry name" value="FHA"/>
    <property type="match status" value="1"/>
</dbReference>
<sequence length="136" mass="14684">MSDTTAIRRDNPTPIPTRELEALTDGDRETLAALPEGCALLIVQKGPNSGARYLLNTDKLTIGRNPKNEIFLDDVTVSRVHATLERIGKGFTITDSGSLNGSYVNGQRSDSAALVHGDQIQIGKYRLIYISGEGKA</sequence>
<dbReference type="PANTHER" id="PTHR23308">
    <property type="entry name" value="NUCLEAR INHIBITOR OF PROTEIN PHOSPHATASE-1"/>
    <property type="match status" value="1"/>
</dbReference>
<dbReference type="EMBL" id="CAEZUJ010000002">
    <property type="protein sequence ID" value="CAB4589697.1"/>
    <property type="molecule type" value="Genomic_DNA"/>
</dbReference>
<organism evidence="2">
    <name type="scientific">freshwater metagenome</name>
    <dbReference type="NCBI Taxonomy" id="449393"/>
    <lineage>
        <taxon>unclassified sequences</taxon>
        <taxon>metagenomes</taxon>
        <taxon>ecological metagenomes</taxon>
    </lineage>
</organism>
<dbReference type="SMART" id="SM00240">
    <property type="entry name" value="FHA"/>
    <property type="match status" value="1"/>
</dbReference>
<reference evidence="2" key="1">
    <citation type="submission" date="2020-05" db="EMBL/GenBank/DDBJ databases">
        <authorList>
            <person name="Chiriac C."/>
            <person name="Salcher M."/>
            <person name="Ghai R."/>
            <person name="Kavagutti S V."/>
        </authorList>
    </citation>
    <scope>NUCLEOTIDE SEQUENCE</scope>
</reference>
<dbReference type="AlphaFoldDB" id="A0A6J6FM61"/>
<gene>
    <name evidence="2" type="ORF">UFOPK1811_00085</name>
    <name evidence="3" type="ORF">UFOPK2360_00758</name>
    <name evidence="4" type="ORF">UFOPK2659_00476</name>
    <name evidence="5" type="ORF">UFOPK3306_01063</name>
    <name evidence="6" type="ORF">UFOPK4209_00445</name>
</gene>
<dbReference type="InterPro" id="IPR050923">
    <property type="entry name" value="Cell_Proc_Reg/RNA_Proc"/>
</dbReference>